<dbReference type="GO" id="GO:0016787">
    <property type="term" value="F:hydrolase activity"/>
    <property type="evidence" value="ECO:0007669"/>
    <property type="project" value="UniProtKB-KW"/>
</dbReference>
<dbReference type="RefSeq" id="WP_311683502.1">
    <property type="nucleotide sequence ID" value="NZ_JAVRHM010000007.1"/>
</dbReference>
<accession>A0ABU3E129</accession>
<dbReference type="SUPFAM" id="SSF56529">
    <property type="entry name" value="FAH"/>
    <property type="match status" value="1"/>
</dbReference>
<dbReference type="PANTHER" id="PTHR42796">
    <property type="entry name" value="FUMARYLACETOACETATE HYDROLASE DOMAIN-CONTAINING PROTEIN 2A-RELATED"/>
    <property type="match status" value="1"/>
</dbReference>
<reference evidence="4 5" key="1">
    <citation type="submission" date="2023-09" db="EMBL/GenBank/DDBJ databases">
        <authorList>
            <person name="Rey-Velasco X."/>
        </authorList>
    </citation>
    <scope>NUCLEOTIDE SEQUENCE [LARGE SCALE GENOMIC DNA]</scope>
    <source>
        <strain evidence="4 5">F188</strain>
    </source>
</reference>
<name>A0ABU3E129_9FLAO</name>
<comment type="similarity">
    <text evidence="1">Belongs to the FAH family.</text>
</comment>
<evidence type="ECO:0000259" key="3">
    <source>
        <dbReference type="Pfam" id="PF01557"/>
    </source>
</evidence>
<feature type="domain" description="Fumarylacetoacetase-like C-terminal" evidence="3">
    <location>
        <begin position="75"/>
        <end position="280"/>
    </location>
</feature>
<dbReference type="Pfam" id="PF01557">
    <property type="entry name" value="FAA_hydrolase"/>
    <property type="match status" value="1"/>
</dbReference>
<keyword evidence="5" id="KW-1185">Reference proteome</keyword>
<evidence type="ECO:0000256" key="2">
    <source>
        <dbReference type="ARBA" id="ARBA00022723"/>
    </source>
</evidence>
<dbReference type="InterPro" id="IPR051121">
    <property type="entry name" value="FAH"/>
</dbReference>
<dbReference type="InterPro" id="IPR036663">
    <property type="entry name" value="Fumarylacetoacetase_C_sf"/>
</dbReference>
<dbReference type="InterPro" id="IPR011234">
    <property type="entry name" value="Fumarylacetoacetase-like_C"/>
</dbReference>
<keyword evidence="2" id="KW-0479">Metal-binding</keyword>
<proteinExistence type="inferred from homology"/>
<organism evidence="4 5">
    <name type="scientific">Autumnicola patrickiae</name>
    <dbReference type="NCBI Taxonomy" id="3075591"/>
    <lineage>
        <taxon>Bacteria</taxon>
        <taxon>Pseudomonadati</taxon>
        <taxon>Bacteroidota</taxon>
        <taxon>Flavobacteriia</taxon>
        <taxon>Flavobacteriales</taxon>
        <taxon>Flavobacteriaceae</taxon>
        <taxon>Autumnicola</taxon>
    </lineage>
</organism>
<dbReference type="EMBL" id="JAVRHM010000007">
    <property type="protein sequence ID" value="MDT0689708.1"/>
    <property type="molecule type" value="Genomic_DNA"/>
</dbReference>
<comment type="caution">
    <text evidence="4">The sequence shown here is derived from an EMBL/GenBank/DDBJ whole genome shotgun (WGS) entry which is preliminary data.</text>
</comment>
<sequence>MKLIRFGELDKEKPGVELEDGTRINVSGFTNDYNEDFFAGDGITKLTEWLSSNKESCSKISAETRLGSPVKRPSKLICIGLNYAKHAEESGMKPPKEPVLFFKATSAIVGPNDDLIIPKNSKKTDWEVELGVVIGKKTSYCSEAEAMDAVAGYVLHNDYSEREFQLEREGQWVKGKSCDTFAPLGPYLVTKDEIKDPNNLNLWLKLNGKTMQNSNTSDFVFNIAEVISYISQFMTLLPGDVISTGTPFGVGMGLKPQRFLKEGDVVELGIDGLGTSKQHVKNFK</sequence>
<dbReference type="Proteomes" id="UP001261624">
    <property type="component" value="Unassembled WGS sequence"/>
</dbReference>
<gene>
    <name evidence="4" type="ORF">RM549_07915</name>
</gene>
<evidence type="ECO:0000313" key="4">
    <source>
        <dbReference type="EMBL" id="MDT0689708.1"/>
    </source>
</evidence>
<evidence type="ECO:0000313" key="5">
    <source>
        <dbReference type="Proteomes" id="UP001261624"/>
    </source>
</evidence>
<protein>
    <submittedName>
        <fullName evidence="4">Fumarylacetoacetate hydrolase family protein</fullName>
    </submittedName>
</protein>
<dbReference type="Gene3D" id="3.90.850.10">
    <property type="entry name" value="Fumarylacetoacetase-like, C-terminal domain"/>
    <property type="match status" value="1"/>
</dbReference>
<evidence type="ECO:0000256" key="1">
    <source>
        <dbReference type="ARBA" id="ARBA00010211"/>
    </source>
</evidence>
<keyword evidence="4" id="KW-0378">Hydrolase</keyword>
<dbReference type="PANTHER" id="PTHR42796:SF4">
    <property type="entry name" value="FUMARYLACETOACETATE HYDROLASE DOMAIN-CONTAINING PROTEIN 2A"/>
    <property type="match status" value="1"/>
</dbReference>